<sequence>MAVSRIDRKEPALIDNVPGLLLALLLVAVLAAIVLSYTLTAAIPA</sequence>
<protein>
    <submittedName>
        <fullName evidence="2">Uncharacterized protein</fullName>
    </submittedName>
</protein>
<feature type="transmembrane region" description="Helical" evidence="1">
    <location>
        <begin position="20"/>
        <end position="43"/>
    </location>
</feature>
<evidence type="ECO:0000256" key="1">
    <source>
        <dbReference type="SAM" id="Phobius"/>
    </source>
</evidence>
<keyword evidence="1" id="KW-0812">Transmembrane</keyword>
<reference evidence="2 3" key="1">
    <citation type="journal article" date="2019" name="ACS Chem. Biol.">
        <title>Identification and Mobilization of a Cryptic Antibiotic Biosynthesis Gene Locus from a Human-Pathogenic Nocardia Isolate.</title>
        <authorList>
            <person name="Herisse M."/>
            <person name="Ishida K."/>
            <person name="Porter J.L."/>
            <person name="Howden B."/>
            <person name="Hertweck C."/>
            <person name="Stinear T.P."/>
            <person name="Pidot S.J."/>
        </authorList>
    </citation>
    <scope>NUCLEOTIDE SEQUENCE [LARGE SCALE GENOMIC DNA]</scope>
    <source>
        <strain evidence="2 3">AUSMDU00024985</strain>
    </source>
</reference>
<dbReference type="RefSeq" id="WP_167463218.1">
    <property type="nucleotide sequence ID" value="NZ_CP046171.1"/>
</dbReference>
<evidence type="ECO:0000313" key="3">
    <source>
        <dbReference type="Proteomes" id="UP000501705"/>
    </source>
</evidence>
<name>A0A6G9XTC3_NOCBR</name>
<keyword evidence="1" id="KW-1133">Transmembrane helix</keyword>
<dbReference type="EMBL" id="CP046171">
    <property type="protein sequence ID" value="QIS04100.1"/>
    <property type="molecule type" value="Genomic_DNA"/>
</dbReference>
<proteinExistence type="predicted"/>
<evidence type="ECO:0000313" key="2">
    <source>
        <dbReference type="EMBL" id="QIS04100.1"/>
    </source>
</evidence>
<dbReference type="Proteomes" id="UP000501705">
    <property type="component" value="Chromosome"/>
</dbReference>
<accession>A0A6G9XTC3</accession>
<dbReference type="AlphaFoldDB" id="A0A6G9XTC3"/>
<gene>
    <name evidence="2" type="ORF">F5X71_18795</name>
</gene>
<keyword evidence="1" id="KW-0472">Membrane</keyword>
<organism evidence="2 3">
    <name type="scientific">Nocardia brasiliensis</name>
    <dbReference type="NCBI Taxonomy" id="37326"/>
    <lineage>
        <taxon>Bacteria</taxon>
        <taxon>Bacillati</taxon>
        <taxon>Actinomycetota</taxon>
        <taxon>Actinomycetes</taxon>
        <taxon>Mycobacteriales</taxon>
        <taxon>Nocardiaceae</taxon>
        <taxon>Nocardia</taxon>
    </lineage>
</organism>